<dbReference type="SUPFAM" id="SSF52540">
    <property type="entry name" value="P-loop containing nucleoside triphosphate hydrolases"/>
    <property type="match status" value="1"/>
</dbReference>
<organism evidence="7">
    <name type="scientific">Streptomyces sp. R41</name>
    <dbReference type="NCBI Taxonomy" id="3238632"/>
    <lineage>
        <taxon>Bacteria</taxon>
        <taxon>Bacillati</taxon>
        <taxon>Actinomycetota</taxon>
        <taxon>Actinomycetes</taxon>
        <taxon>Kitasatosporales</taxon>
        <taxon>Streptomycetaceae</taxon>
        <taxon>Streptomyces</taxon>
    </lineage>
</organism>
<keyword evidence="4" id="KW-0347">Helicase</keyword>
<dbReference type="PANTHER" id="PTHR43788">
    <property type="entry name" value="DNA2/NAM7 HELICASE FAMILY MEMBER"/>
    <property type="match status" value="1"/>
</dbReference>
<reference evidence="7" key="1">
    <citation type="submission" date="2024-07" db="EMBL/GenBank/DDBJ databases">
        <authorList>
            <person name="Yu S.T."/>
        </authorList>
    </citation>
    <scope>NUCLEOTIDE SEQUENCE</scope>
    <source>
        <strain evidence="7">R41</strain>
    </source>
</reference>
<dbReference type="InterPro" id="IPR011009">
    <property type="entry name" value="Kinase-like_dom_sf"/>
</dbReference>
<sequence length="1175" mass="128438">MTAARTDVDALVRFFCCEPQSSRFGPYAMSRYPVAPHHVAEMLPGSAWRYRVVDQAGLPVDLHVYVGLGRGSGTLWDLEMRRLLQLGRGSPGLPEVLEGGFVDAEDTRRVRPGIDGLAVVASRAADRTLADQDALSRVTRNRSSAVRAFIQLAEAMAELHAQGMVHGSLWPGAVQVAETGLDDAHAGCRLAHFEMTSLVANHARLARRPLPLDAQAVPYAAPEMRTATTALPLEQVARSDVYSLAAIAREWFGGAQERSPFDTPSRECEPGSPELPVPAVLQELLTRMLGPAAARPPAAEAAQRLRDVEHVVAVPGVPSTERPYLLLCPWEQMSHALGIRGWIGTQPGTADERRETAAVIAADLRRGLLVHSPRGAGPFLPDAPPWSGEARYVLIGESAAWFCVPFRQPEALGRPGEHRSDALVVKYFVELPSGALEALIRESPRLKIPAVEVRPFALGQQLHEPTLENRPSWARLLRTSTDRVSAEDALFHEAVTWLLRYQSVLLRARCYACIAVQEGPIMEVRLDRERDRARLFESPLLLQYAQSSGNRPEFGDLMARLETDGPTVVELVGDLNGRPATSEHRSRWFAIPTGPDRVALRPADPGNRPPPVHCWIRPAEDAATAAQLKAQGSAVEELRRMPQLRSQLREPLSHILGGDRWASAAGALPSESAVAVREMLTSSPFYALQGPPGSGKTTVAAKAVAAWLRTFPNSRVLISAQSNAAVDALAERILAEFGALDPDGRPTGEDDVLAWRPAVADGNRVSPSVRAWSGPELTERVVRRSRTEVTAALSTGVEPGMREVLQRWQHLSNDPRTMLELADRVARSANLVFATCAMSRPSVLSPYGERDLFDWVVVEEAARAWPTELALPLTRGSRWTLLGDHRQLPAHGREDLDRFLDRLDSKSLAEVGIAPEHRHSYGQVFDLFRNLFDPEFGPGAPERPVRRLTVQYRMAGPISQLVGEAFYPVPSAGGEPPRSGLLYGGPPRSSPPGIPPVLAGRSVVWVNTHGRPDCRDEPAWANPGEAAVAAQLAEQITPSPATVSPGHGLDRLAVLTVYRRQRDLLLRWQALAGRVWTAHSFQGREAETVIVSLVRDTRRGPEGLDEARPWLSLGHLSQPQLVNVLLSRARSLLVLVGDFEHFAGYDATVWGQICRTVAGQHAVIPADDLCPAEER</sequence>
<evidence type="ECO:0000256" key="5">
    <source>
        <dbReference type="ARBA" id="ARBA00022840"/>
    </source>
</evidence>
<dbReference type="AlphaFoldDB" id="A0AB39RWK7"/>
<dbReference type="RefSeq" id="WP_369251039.1">
    <property type="nucleotide sequence ID" value="NZ_CP163443.1"/>
</dbReference>
<keyword evidence="2" id="KW-0547">Nucleotide-binding</keyword>
<dbReference type="PANTHER" id="PTHR43788:SF8">
    <property type="entry name" value="DNA-BINDING PROTEIN SMUBP-2"/>
    <property type="match status" value="1"/>
</dbReference>
<dbReference type="Gene3D" id="1.10.510.10">
    <property type="entry name" value="Transferase(Phosphotransferase) domain 1"/>
    <property type="match status" value="1"/>
</dbReference>
<dbReference type="PROSITE" id="PS50011">
    <property type="entry name" value="PROTEIN_KINASE_DOM"/>
    <property type="match status" value="1"/>
</dbReference>
<dbReference type="GO" id="GO:0016787">
    <property type="term" value="F:hydrolase activity"/>
    <property type="evidence" value="ECO:0007669"/>
    <property type="project" value="UniProtKB-KW"/>
</dbReference>
<dbReference type="GO" id="GO:0043139">
    <property type="term" value="F:5'-3' DNA helicase activity"/>
    <property type="evidence" value="ECO:0007669"/>
    <property type="project" value="TreeGrafter"/>
</dbReference>
<dbReference type="InterPro" id="IPR000719">
    <property type="entry name" value="Prot_kinase_dom"/>
</dbReference>
<comment type="similarity">
    <text evidence="1">Belongs to the DNA2/NAM7 helicase family.</text>
</comment>
<evidence type="ECO:0000256" key="3">
    <source>
        <dbReference type="ARBA" id="ARBA00022801"/>
    </source>
</evidence>
<dbReference type="InterPro" id="IPR047187">
    <property type="entry name" value="SF1_C_Upf1"/>
</dbReference>
<evidence type="ECO:0000259" key="6">
    <source>
        <dbReference type="PROSITE" id="PS50011"/>
    </source>
</evidence>
<feature type="domain" description="Protein kinase" evidence="6">
    <location>
        <begin position="1"/>
        <end position="313"/>
    </location>
</feature>
<dbReference type="Pfam" id="PF13086">
    <property type="entry name" value="AAA_11"/>
    <property type="match status" value="2"/>
</dbReference>
<dbReference type="GO" id="GO:0004672">
    <property type="term" value="F:protein kinase activity"/>
    <property type="evidence" value="ECO:0007669"/>
    <property type="project" value="InterPro"/>
</dbReference>
<gene>
    <name evidence="7" type="ORF">AB5J53_43205</name>
</gene>
<evidence type="ECO:0000313" key="7">
    <source>
        <dbReference type="EMBL" id="XDQ57980.1"/>
    </source>
</evidence>
<keyword evidence="3" id="KW-0378">Hydrolase</keyword>
<dbReference type="Pfam" id="PF13087">
    <property type="entry name" value="AAA_12"/>
    <property type="match status" value="1"/>
</dbReference>
<keyword evidence="5" id="KW-0067">ATP-binding</keyword>
<evidence type="ECO:0000256" key="1">
    <source>
        <dbReference type="ARBA" id="ARBA00007913"/>
    </source>
</evidence>
<dbReference type="InterPro" id="IPR041679">
    <property type="entry name" value="DNA2/NAM7-like_C"/>
</dbReference>
<dbReference type="InterPro" id="IPR041677">
    <property type="entry name" value="DNA2/NAM7_AAA_11"/>
</dbReference>
<dbReference type="EMBL" id="CP163443">
    <property type="protein sequence ID" value="XDQ57980.1"/>
    <property type="molecule type" value="Genomic_DNA"/>
</dbReference>
<dbReference type="SUPFAM" id="SSF56112">
    <property type="entry name" value="Protein kinase-like (PK-like)"/>
    <property type="match status" value="1"/>
</dbReference>
<dbReference type="Gene3D" id="3.40.50.300">
    <property type="entry name" value="P-loop containing nucleotide triphosphate hydrolases"/>
    <property type="match status" value="2"/>
</dbReference>
<evidence type="ECO:0000256" key="2">
    <source>
        <dbReference type="ARBA" id="ARBA00022741"/>
    </source>
</evidence>
<protein>
    <submittedName>
        <fullName evidence="7">AAA domain-containing protein</fullName>
    </submittedName>
</protein>
<dbReference type="GO" id="GO:0005524">
    <property type="term" value="F:ATP binding"/>
    <property type="evidence" value="ECO:0007669"/>
    <property type="project" value="UniProtKB-KW"/>
</dbReference>
<dbReference type="InterPro" id="IPR050534">
    <property type="entry name" value="Coronavir_polyprotein_1ab"/>
</dbReference>
<evidence type="ECO:0000256" key="4">
    <source>
        <dbReference type="ARBA" id="ARBA00022806"/>
    </source>
</evidence>
<dbReference type="CDD" id="cd18808">
    <property type="entry name" value="SF1_C_Upf1"/>
    <property type="match status" value="1"/>
</dbReference>
<dbReference type="InterPro" id="IPR027417">
    <property type="entry name" value="P-loop_NTPase"/>
</dbReference>
<name>A0AB39RWK7_9ACTN</name>
<accession>A0AB39RWK7</accession>
<proteinExistence type="inferred from homology"/>